<dbReference type="EMBL" id="FOCI01000040">
    <property type="protein sequence ID" value="SEN81536.1"/>
    <property type="molecule type" value="Genomic_DNA"/>
</dbReference>
<dbReference type="Proteomes" id="UP000199585">
    <property type="component" value="Unassembled WGS sequence"/>
</dbReference>
<evidence type="ECO:0000313" key="1">
    <source>
        <dbReference type="EMBL" id="SEN81536.1"/>
    </source>
</evidence>
<accession>A0A1H8JMF8</accession>
<proteinExistence type="predicted"/>
<reference evidence="1 2" key="1">
    <citation type="submission" date="2016-10" db="EMBL/GenBank/DDBJ databases">
        <authorList>
            <person name="de Groot N.N."/>
        </authorList>
    </citation>
    <scope>NUCLEOTIDE SEQUENCE [LARGE SCALE GENOMIC DNA]</scope>
    <source>
        <strain evidence="1 2">DSM 16213</strain>
    </source>
</reference>
<keyword evidence="2" id="KW-1185">Reference proteome</keyword>
<gene>
    <name evidence="1" type="ORF">SAMN04488003_1402</name>
</gene>
<name>A0A1H8JMF8_9RHOB</name>
<sequence length="172" mass="19675">MAELSALMDDAQFRCFCVVIDKDNVPQKFKAYDPYHISLSRGFRLITDYLRLVAPEELEKELHIVFEMRGRDDDASVSSAYQQIVLQGSLLGVSPSYDFRNFRLELMDKKSNSTDLQIADLTARPIGNHYLHKLGRTKQADLRAAEIVMKKLLHCTPAGCFEGKYDVFHQTL</sequence>
<dbReference type="AlphaFoldDB" id="A0A1H8JMF8"/>
<evidence type="ECO:0008006" key="3">
    <source>
        <dbReference type="Google" id="ProtNLM"/>
    </source>
</evidence>
<dbReference type="STRING" id="245187.SAMN04488003_1402"/>
<protein>
    <recommendedName>
        <fullName evidence="3">DUF3800 domain-containing protein</fullName>
    </recommendedName>
</protein>
<organism evidence="1 2">
    <name type="scientific">Loktanella fryxellensis</name>
    <dbReference type="NCBI Taxonomy" id="245187"/>
    <lineage>
        <taxon>Bacteria</taxon>
        <taxon>Pseudomonadati</taxon>
        <taxon>Pseudomonadota</taxon>
        <taxon>Alphaproteobacteria</taxon>
        <taxon>Rhodobacterales</taxon>
        <taxon>Roseobacteraceae</taxon>
        <taxon>Loktanella</taxon>
    </lineage>
</organism>
<evidence type="ECO:0000313" key="2">
    <source>
        <dbReference type="Proteomes" id="UP000199585"/>
    </source>
</evidence>